<keyword evidence="5 8" id="KW-0408">Iron</keyword>
<dbReference type="Proteomes" id="UP000252147">
    <property type="component" value="Unassembled WGS sequence"/>
</dbReference>
<dbReference type="FunFam" id="3.30.420.40:FF:000040">
    <property type="entry name" value="tRNA N6-adenosine threonylcarbamoyltransferase"/>
    <property type="match status" value="1"/>
</dbReference>
<sequence length="334" mass="36721">MKVLGIESSCDETGVAAYCSEKGLLGHRVNSQIDLFTEYGGVIPEIAARDHSVKIIKLLEKLLSELNLSLENIDLIAYTVGPGLIGSLMVGETVAKTIAKTKNIEILPIHHLEGHILAPGLEDKDVPPPYLCLLVSGGHTQIIDCKSYGDYKIIGETIDDACGEAFDKVGKLLNLEYPGGPKVSKLADSGDSRRFKFPRALTKDRNYNFSFSGLKTSVLYTVNDSEESDYADIAASFQEAVIDVLAKKVTWALEETGHQRLICSGGVAANKNLRERLQLLSAESNIEVLYPSLEFCTDNAAMIAHAGYIRKKFNLRNHQTNFARPRWPLGEFYA</sequence>
<feature type="domain" description="Gcp-like" evidence="9">
    <location>
        <begin position="24"/>
        <end position="304"/>
    </location>
</feature>
<organism evidence="10 11">
    <name type="scientific">SAR86 cluster bacterium</name>
    <dbReference type="NCBI Taxonomy" id="2030880"/>
    <lineage>
        <taxon>Bacteria</taxon>
        <taxon>Pseudomonadati</taxon>
        <taxon>Pseudomonadota</taxon>
        <taxon>Gammaproteobacteria</taxon>
        <taxon>SAR86 cluster</taxon>
    </lineage>
</organism>
<feature type="binding site" evidence="8">
    <location>
        <position position="111"/>
    </location>
    <ligand>
        <name>Fe cation</name>
        <dbReference type="ChEBI" id="CHEBI:24875"/>
    </ligand>
</feature>
<dbReference type="AlphaFoldDB" id="A0A368BPU8"/>
<protein>
    <recommendedName>
        <fullName evidence="8">tRNA N6-adenosine threonylcarbamoyltransferase</fullName>
        <ecNumber evidence="8">2.3.1.234</ecNumber>
    </recommendedName>
    <alternativeName>
        <fullName evidence="8">N6-L-threonylcarbamoyladenine synthase</fullName>
        <shortName evidence="8">t(6)A synthase</shortName>
    </alternativeName>
    <alternativeName>
        <fullName evidence="8">t(6)A37 threonylcarbamoyladenosine biosynthesis protein TsaD</fullName>
    </alternativeName>
    <alternativeName>
        <fullName evidence="8">tRNA threonylcarbamoyladenosine biosynthesis protein TsaD</fullName>
    </alternativeName>
</protein>
<dbReference type="InterPro" id="IPR022450">
    <property type="entry name" value="TsaD"/>
</dbReference>
<dbReference type="PRINTS" id="PR00789">
    <property type="entry name" value="OSIALOPTASE"/>
</dbReference>
<comment type="function">
    <text evidence="8">Required for the formation of a threonylcarbamoyl group on adenosine at position 37 (t(6)A37) in tRNAs that read codons beginning with adenine. Is involved in the transfer of the threonylcarbamoyl moiety of threonylcarbamoyl-AMP (TC-AMP) to the N6 group of A37, together with TsaE and TsaB. TsaD likely plays a direct catalytic role in this reaction.</text>
</comment>
<evidence type="ECO:0000259" key="9">
    <source>
        <dbReference type="Pfam" id="PF00814"/>
    </source>
</evidence>
<dbReference type="InterPro" id="IPR017861">
    <property type="entry name" value="KAE1/TsaD"/>
</dbReference>
<evidence type="ECO:0000256" key="1">
    <source>
        <dbReference type="ARBA" id="ARBA00022490"/>
    </source>
</evidence>
<comment type="caution">
    <text evidence="8">Lacks conserved residue(s) required for the propagation of feature annotation.</text>
</comment>
<keyword evidence="3 8" id="KW-0819">tRNA processing</keyword>
<evidence type="ECO:0000256" key="4">
    <source>
        <dbReference type="ARBA" id="ARBA00022723"/>
    </source>
</evidence>
<dbReference type="GO" id="GO:0005506">
    <property type="term" value="F:iron ion binding"/>
    <property type="evidence" value="ECO:0007669"/>
    <property type="project" value="UniProtKB-UniRule"/>
</dbReference>
<comment type="subcellular location">
    <subcellularLocation>
        <location evidence="8">Cytoplasm</location>
    </subcellularLocation>
</comment>
<feature type="binding site" evidence="8">
    <location>
        <position position="180"/>
    </location>
    <ligand>
        <name>substrate</name>
    </ligand>
</feature>
<feature type="binding site" evidence="8">
    <location>
        <position position="167"/>
    </location>
    <ligand>
        <name>substrate</name>
    </ligand>
</feature>
<dbReference type="HAMAP" id="MF_01445">
    <property type="entry name" value="TsaD"/>
    <property type="match status" value="1"/>
</dbReference>
<dbReference type="GO" id="GO:0005737">
    <property type="term" value="C:cytoplasm"/>
    <property type="evidence" value="ECO:0007669"/>
    <property type="project" value="UniProtKB-SubCell"/>
</dbReference>
<evidence type="ECO:0000256" key="8">
    <source>
        <dbReference type="HAMAP-Rule" id="MF_01445"/>
    </source>
</evidence>
<evidence type="ECO:0000256" key="7">
    <source>
        <dbReference type="ARBA" id="ARBA00048117"/>
    </source>
</evidence>
<evidence type="ECO:0000256" key="6">
    <source>
        <dbReference type="ARBA" id="ARBA00023315"/>
    </source>
</evidence>
<comment type="caution">
    <text evidence="10">The sequence shown here is derived from an EMBL/GenBank/DDBJ whole genome shotgun (WGS) entry which is preliminary data.</text>
</comment>
<evidence type="ECO:0000313" key="10">
    <source>
        <dbReference type="EMBL" id="RCL39349.1"/>
    </source>
</evidence>
<dbReference type="Gene3D" id="3.30.420.40">
    <property type="match status" value="2"/>
</dbReference>
<feature type="binding site" evidence="8">
    <location>
        <begin position="134"/>
        <end position="138"/>
    </location>
    <ligand>
        <name>substrate</name>
    </ligand>
</feature>
<dbReference type="FunFam" id="3.30.420.40:FF:000012">
    <property type="entry name" value="tRNA N6-adenosine threonylcarbamoyltransferase"/>
    <property type="match status" value="1"/>
</dbReference>
<evidence type="ECO:0000256" key="2">
    <source>
        <dbReference type="ARBA" id="ARBA00022679"/>
    </source>
</evidence>
<dbReference type="PANTHER" id="PTHR11735:SF6">
    <property type="entry name" value="TRNA N6-ADENOSINE THREONYLCARBAMOYLTRANSFERASE, MITOCHONDRIAL"/>
    <property type="match status" value="1"/>
</dbReference>
<dbReference type="GO" id="GO:0002949">
    <property type="term" value="P:tRNA threonylcarbamoyladenosine modification"/>
    <property type="evidence" value="ECO:0007669"/>
    <property type="project" value="UniProtKB-UniRule"/>
</dbReference>
<keyword evidence="2 8" id="KW-0808">Transferase</keyword>
<dbReference type="InterPro" id="IPR043129">
    <property type="entry name" value="ATPase_NBD"/>
</dbReference>
<dbReference type="NCBIfam" id="TIGR03723">
    <property type="entry name" value="T6A_TsaD_YgjD"/>
    <property type="match status" value="1"/>
</dbReference>
<keyword evidence="6 8" id="KW-0012">Acyltransferase</keyword>
<reference evidence="10 11" key="1">
    <citation type="journal article" date="2018" name="Microbiome">
        <title>Fine metagenomic profile of the Mediterranean stratified and mixed water columns revealed by assembly and recruitment.</title>
        <authorList>
            <person name="Haro-Moreno J.M."/>
            <person name="Lopez-Perez M."/>
            <person name="De La Torre J.R."/>
            <person name="Picazo A."/>
            <person name="Camacho A."/>
            <person name="Rodriguez-Valera F."/>
        </authorList>
    </citation>
    <scope>NUCLEOTIDE SEQUENCE [LARGE SCALE GENOMIC DNA]</scope>
    <source>
        <strain evidence="10">MED-G83</strain>
    </source>
</reference>
<keyword evidence="4 8" id="KW-0479">Metal-binding</keyword>
<dbReference type="PANTHER" id="PTHR11735">
    <property type="entry name" value="TRNA N6-ADENOSINE THREONYLCARBAMOYLTRANSFERASE"/>
    <property type="match status" value="1"/>
</dbReference>
<dbReference type="EMBL" id="QOPD01000001">
    <property type="protein sequence ID" value="RCL39349.1"/>
    <property type="molecule type" value="Genomic_DNA"/>
</dbReference>
<dbReference type="EC" id="2.3.1.234" evidence="8"/>
<keyword evidence="1 8" id="KW-0963">Cytoplasm</keyword>
<evidence type="ECO:0000313" key="11">
    <source>
        <dbReference type="Proteomes" id="UP000252147"/>
    </source>
</evidence>
<comment type="similarity">
    <text evidence="8">Belongs to the KAE1 / TsaD family.</text>
</comment>
<feature type="binding site" evidence="8">
    <location>
        <position position="115"/>
    </location>
    <ligand>
        <name>Fe cation</name>
        <dbReference type="ChEBI" id="CHEBI:24875"/>
    </ligand>
</feature>
<comment type="cofactor">
    <cofactor evidence="8">
        <name>Fe(2+)</name>
        <dbReference type="ChEBI" id="CHEBI:29033"/>
    </cofactor>
    <text evidence="8">Binds 1 Fe(2+) ion per subunit.</text>
</comment>
<comment type="catalytic activity">
    <reaction evidence="7 8">
        <text>L-threonylcarbamoyladenylate + adenosine(37) in tRNA = N(6)-L-threonylcarbamoyladenosine(37) in tRNA + AMP + H(+)</text>
        <dbReference type="Rhea" id="RHEA:37059"/>
        <dbReference type="Rhea" id="RHEA-COMP:10162"/>
        <dbReference type="Rhea" id="RHEA-COMP:10163"/>
        <dbReference type="ChEBI" id="CHEBI:15378"/>
        <dbReference type="ChEBI" id="CHEBI:73682"/>
        <dbReference type="ChEBI" id="CHEBI:74411"/>
        <dbReference type="ChEBI" id="CHEBI:74418"/>
        <dbReference type="ChEBI" id="CHEBI:456215"/>
        <dbReference type="EC" id="2.3.1.234"/>
    </reaction>
</comment>
<feature type="binding site" evidence="8">
    <location>
        <position position="298"/>
    </location>
    <ligand>
        <name>Fe cation</name>
        <dbReference type="ChEBI" id="CHEBI:24875"/>
    </ligand>
</feature>
<dbReference type="InterPro" id="IPR000905">
    <property type="entry name" value="Gcp-like_dom"/>
</dbReference>
<feature type="binding site" evidence="8">
    <location>
        <position position="270"/>
    </location>
    <ligand>
        <name>substrate</name>
    </ligand>
</feature>
<dbReference type="SUPFAM" id="SSF53067">
    <property type="entry name" value="Actin-like ATPase domain"/>
    <property type="match status" value="2"/>
</dbReference>
<accession>A0A368BPU8</accession>
<gene>
    <name evidence="8 10" type="primary">tsaD</name>
    <name evidence="10" type="ORF">DBW97_01065</name>
</gene>
<evidence type="ECO:0000256" key="3">
    <source>
        <dbReference type="ARBA" id="ARBA00022694"/>
    </source>
</evidence>
<dbReference type="Pfam" id="PF00814">
    <property type="entry name" value="TsaD"/>
    <property type="match status" value="1"/>
</dbReference>
<evidence type="ECO:0000256" key="5">
    <source>
        <dbReference type="ARBA" id="ARBA00023004"/>
    </source>
</evidence>
<dbReference type="GO" id="GO:0061711">
    <property type="term" value="F:tRNA N(6)-L-threonylcarbamoyladenine synthase activity"/>
    <property type="evidence" value="ECO:0007669"/>
    <property type="project" value="UniProtKB-EC"/>
</dbReference>
<dbReference type="CDD" id="cd24133">
    <property type="entry name" value="ASKHA_NBD_TsaD_bac"/>
    <property type="match status" value="1"/>
</dbReference>
<name>A0A368BPU8_9GAMM</name>
<proteinExistence type="inferred from homology"/>
<dbReference type="NCBIfam" id="TIGR00329">
    <property type="entry name" value="gcp_kae1"/>
    <property type="match status" value="1"/>
</dbReference>